<dbReference type="Pfam" id="PF04465">
    <property type="entry name" value="DUF499"/>
    <property type="match status" value="1"/>
</dbReference>
<dbReference type="RefSeq" id="WP_342787458.1">
    <property type="nucleotide sequence ID" value="NZ_VFPA01000002.1"/>
</dbReference>
<dbReference type="Proteomes" id="UP000315677">
    <property type="component" value="Unassembled WGS sequence"/>
</dbReference>
<proteinExistence type="predicted"/>
<sequence>MIASNAAQHWADILELRPEVRASDGSVGELQMSLHKAVYQTVDVPYRKVEYYGNITEPTPNLVGFFARVARRLGTNADAPALFHLDQGMGGGKSHALVGLYHMASSPEGFFATDLGQQVYAEAARGTGEVDLIGAVTVTLTADYFSPGSTSEVFGPATNLFERFIWALVGGDMDRYQRYVAGGPNKGTLQQALTDAGRPVLILLDELMDYVLALADVAHIDTMPSEKAFLNALLDACDDVPRVAFVVVMIRSELDERGYPPAAVDFRDYVAARLVRNGQTVAVTEAQDFSAIIRRRLFELPDGELPLRDLTRRYTAADPAWRQHVFDKLGANRGLPGFEERAVASYPFHPELMRLVREEWSQVSGFQRVRSTVAIFARTALYWVTEHKASRWAPPLIGVGDIPLTVALEQLLSSGLLLGNDRAIQGYRAVANTDVTSTDGRSGRAVNVDVALRRDGVTVDQPAPAVRMATALLCYSIVSRGRGRRGATKAELMLAIFGPAGAPVPYPAAEEVFNKLTGDDGLGALEVTTPTNAPARYHLSIKQTLRMYFTAAMAVVPPEARGELVWEQAQKLASKGVFYNLVTVDKPAGEEPLEKVFEGVDSSETRLVLLDPRRWTLLNGKDSASRDDITALLGLGDHPLRVDNAASCVIACVNTQRRDIAFKRAAEVLAWREVLKQLTNDSEDEVREARGKHDEALAKLRRDAERAYQHFAYLVRAGELHVEFKRFDDDTRTALNGGHVWTALVEAGRATLPAGLSASYVAALLEGFDRVLTPREIVQSFYKNPSFPLITSTDEIRRVLYDLLNGGWELVDAENNPLSIATPEQISINSINQALRRRPEQPTTSPGPQPVTPGGTPGEDDQNTRSSAPDDRADHDPTKSSSAKPAGPTVYKRYTIQLANRSITGADARDQAWQLFRELAKVIDNANSADHQLLTLHLTLVTAEGHQGAIAAKAQALGSQVRVEDDDF</sequence>
<protein>
    <submittedName>
        <fullName evidence="2">Uncharacterized protein DUF499</fullName>
    </submittedName>
</protein>
<feature type="compositionally biased region" description="Basic and acidic residues" evidence="1">
    <location>
        <begin position="868"/>
        <end position="878"/>
    </location>
</feature>
<dbReference type="AlphaFoldDB" id="A0A543DP05"/>
<dbReference type="EMBL" id="VFPA01000002">
    <property type="protein sequence ID" value="TQM11049.1"/>
    <property type="molecule type" value="Genomic_DNA"/>
</dbReference>
<dbReference type="InterPro" id="IPR007555">
    <property type="entry name" value="DUF499"/>
</dbReference>
<evidence type="ECO:0000313" key="2">
    <source>
        <dbReference type="EMBL" id="TQM11049.1"/>
    </source>
</evidence>
<evidence type="ECO:0000256" key="1">
    <source>
        <dbReference type="SAM" id="MobiDB-lite"/>
    </source>
</evidence>
<name>A0A543DP05_9PSEU</name>
<evidence type="ECO:0000313" key="3">
    <source>
        <dbReference type="Proteomes" id="UP000315677"/>
    </source>
</evidence>
<reference evidence="2 3" key="1">
    <citation type="submission" date="2019-06" db="EMBL/GenBank/DDBJ databases">
        <title>Sequencing the genomes of 1000 actinobacteria strains.</title>
        <authorList>
            <person name="Klenk H.-P."/>
        </authorList>
    </citation>
    <scope>NUCLEOTIDE SEQUENCE [LARGE SCALE GENOMIC DNA]</scope>
    <source>
        <strain evidence="2 3">DSM 45301</strain>
    </source>
</reference>
<feature type="region of interest" description="Disordered" evidence="1">
    <location>
        <begin position="835"/>
        <end position="888"/>
    </location>
</feature>
<keyword evidence="3" id="KW-1185">Reference proteome</keyword>
<organism evidence="2 3">
    <name type="scientific">Pseudonocardia kunmingensis</name>
    <dbReference type="NCBI Taxonomy" id="630975"/>
    <lineage>
        <taxon>Bacteria</taxon>
        <taxon>Bacillati</taxon>
        <taxon>Actinomycetota</taxon>
        <taxon>Actinomycetes</taxon>
        <taxon>Pseudonocardiales</taxon>
        <taxon>Pseudonocardiaceae</taxon>
        <taxon>Pseudonocardia</taxon>
    </lineage>
</organism>
<gene>
    <name evidence="2" type="ORF">FB558_3587</name>
</gene>
<comment type="caution">
    <text evidence="2">The sequence shown here is derived from an EMBL/GenBank/DDBJ whole genome shotgun (WGS) entry which is preliminary data.</text>
</comment>
<accession>A0A543DP05</accession>